<comment type="caution">
    <text evidence="8">The sequence shown here is derived from an EMBL/GenBank/DDBJ whole genome shotgun (WGS) entry which is preliminary data.</text>
</comment>
<evidence type="ECO:0000313" key="9">
    <source>
        <dbReference type="Proteomes" id="UP000474565"/>
    </source>
</evidence>
<dbReference type="SMART" id="SM00283">
    <property type="entry name" value="MA"/>
    <property type="match status" value="1"/>
</dbReference>
<comment type="similarity">
    <text evidence="3">Belongs to the methyl-accepting chemotaxis (MCP) protein family.</text>
</comment>
<protein>
    <submittedName>
        <fullName evidence="8">HAMP domain-containing protein</fullName>
    </submittedName>
</protein>
<dbReference type="CDD" id="cd06225">
    <property type="entry name" value="HAMP"/>
    <property type="match status" value="1"/>
</dbReference>
<feature type="transmembrane region" description="Helical" evidence="5">
    <location>
        <begin position="192"/>
        <end position="212"/>
    </location>
</feature>
<dbReference type="Proteomes" id="UP000474565">
    <property type="component" value="Unassembled WGS sequence"/>
</dbReference>
<dbReference type="InterPro" id="IPR051310">
    <property type="entry name" value="MCP_chemotaxis"/>
</dbReference>
<dbReference type="PROSITE" id="PS50885">
    <property type="entry name" value="HAMP"/>
    <property type="match status" value="1"/>
</dbReference>
<evidence type="ECO:0000313" key="8">
    <source>
        <dbReference type="EMBL" id="MYM84558.1"/>
    </source>
</evidence>
<dbReference type="EMBL" id="WWCP01000035">
    <property type="protein sequence ID" value="MYM84558.1"/>
    <property type="molecule type" value="Genomic_DNA"/>
</dbReference>
<evidence type="ECO:0000256" key="3">
    <source>
        <dbReference type="ARBA" id="ARBA00029447"/>
    </source>
</evidence>
<dbReference type="CDD" id="cd19411">
    <property type="entry name" value="MCP2201-like_sensor"/>
    <property type="match status" value="1"/>
</dbReference>
<comment type="subcellular location">
    <subcellularLocation>
        <location evidence="1">Membrane</location>
    </subcellularLocation>
</comment>
<proteinExistence type="inferred from homology"/>
<dbReference type="Pfam" id="PF00015">
    <property type="entry name" value="MCPsignal"/>
    <property type="match status" value="1"/>
</dbReference>
<dbReference type="GO" id="GO:0005886">
    <property type="term" value="C:plasma membrane"/>
    <property type="evidence" value="ECO:0007669"/>
    <property type="project" value="TreeGrafter"/>
</dbReference>
<dbReference type="GO" id="GO:0007165">
    <property type="term" value="P:signal transduction"/>
    <property type="evidence" value="ECO:0007669"/>
    <property type="project" value="UniProtKB-KW"/>
</dbReference>
<evidence type="ECO:0000256" key="1">
    <source>
        <dbReference type="ARBA" id="ARBA00004370"/>
    </source>
</evidence>
<keyword evidence="2" id="KW-0488">Methylation</keyword>
<dbReference type="Gene3D" id="6.10.340.10">
    <property type="match status" value="1"/>
</dbReference>
<evidence type="ECO:0000256" key="2">
    <source>
        <dbReference type="ARBA" id="ARBA00022481"/>
    </source>
</evidence>
<dbReference type="PANTHER" id="PTHR43531">
    <property type="entry name" value="PROTEIN ICFG"/>
    <property type="match status" value="1"/>
</dbReference>
<feature type="domain" description="HAMP" evidence="7">
    <location>
        <begin position="213"/>
        <end position="265"/>
    </location>
</feature>
<dbReference type="Pfam" id="PF12729">
    <property type="entry name" value="4HB_MCP_1"/>
    <property type="match status" value="1"/>
</dbReference>
<evidence type="ECO:0000259" key="6">
    <source>
        <dbReference type="PROSITE" id="PS50111"/>
    </source>
</evidence>
<name>A0A6L8MR92_9BURK</name>
<keyword evidence="4" id="KW-0807">Transducer</keyword>
<evidence type="ECO:0000259" key="7">
    <source>
        <dbReference type="PROSITE" id="PS50885"/>
    </source>
</evidence>
<dbReference type="InterPro" id="IPR047347">
    <property type="entry name" value="YvaQ-like_sensor"/>
</dbReference>
<dbReference type="SUPFAM" id="SSF58104">
    <property type="entry name" value="Methyl-accepting chemotaxis protein (MCP) signaling domain"/>
    <property type="match status" value="1"/>
</dbReference>
<dbReference type="SMART" id="SM00304">
    <property type="entry name" value="HAMP"/>
    <property type="match status" value="1"/>
</dbReference>
<dbReference type="CDD" id="cd11386">
    <property type="entry name" value="MCP_signal"/>
    <property type="match status" value="1"/>
</dbReference>
<sequence>MKWFLNLKMAYKLLLSFSVALSLTLIIGIFGIFQNSRLNAASTEVLSDTLPSVRLALLMKATLNRMRVSELQHILSSEAADYTNYEKSIVTRSKEFSEYQAQYRLLDHSPEEDKLVKNLDSAFKSYSVANEQIMGLSRKGQKDQAREAIRGESVKIFREVNNVVDRLVELSKVESDNALEKNQTLYASSRNWITLILVAALLINVTLALWIARLISRPLHAAVRVAESAAKGDLTATIAPTSTDEIGLLLRALQAMNTNLQGLVGQVRTGTETLNIASQEIAAGNLDLSARTEDQAASLEETASAMEELTSTIKQNADYARQANSLAISATEVAGRGGKVVGEVISTMNAINESSHKIVDIIGVIDGIAFQTNILALNAAVEAARAGEQGRGFAVVASEVRSLAQRSAAAAKEIKDLINDSVERVSAGSKLVNLAGNTMTEVNDSVRKVSSIVTDISSATQEQSVGIEEINIAIAKMDTVTQQNAALVEESAAASQSMQDLAAELATSVNVFRIEHSAVALR</sequence>
<keyword evidence="5" id="KW-1133">Transmembrane helix</keyword>
<feature type="domain" description="Methyl-accepting transducer" evidence="6">
    <location>
        <begin position="270"/>
        <end position="499"/>
    </location>
</feature>
<keyword evidence="5" id="KW-0472">Membrane</keyword>
<dbReference type="InterPro" id="IPR024478">
    <property type="entry name" value="HlyB_4HB_MCP"/>
</dbReference>
<dbReference type="PANTHER" id="PTHR43531:SF14">
    <property type="entry name" value="METHYL-ACCEPTING CHEMOTAXIS PROTEIN I-RELATED"/>
    <property type="match status" value="1"/>
</dbReference>
<gene>
    <name evidence="8" type="ORF">GTP44_21730</name>
</gene>
<evidence type="ECO:0000256" key="5">
    <source>
        <dbReference type="SAM" id="Phobius"/>
    </source>
</evidence>
<dbReference type="GO" id="GO:0004888">
    <property type="term" value="F:transmembrane signaling receptor activity"/>
    <property type="evidence" value="ECO:0007669"/>
    <property type="project" value="InterPro"/>
</dbReference>
<dbReference type="InterPro" id="IPR004090">
    <property type="entry name" value="Chemotax_Me-accpt_rcpt"/>
</dbReference>
<dbReference type="Pfam" id="PF00672">
    <property type="entry name" value="HAMP"/>
    <property type="match status" value="1"/>
</dbReference>
<evidence type="ECO:0000256" key="4">
    <source>
        <dbReference type="PROSITE-ProRule" id="PRU00284"/>
    </source>
</evidence>
<dbReference type="AlphaFoldDB" id="A0A6L8MR92"/>
<dbReference type="InterPro" id="IPR003660">
    <property type="entry name" value="HAMP_dom"/>
</dbReference>
<dbReference type="RefSeq" id="WP_161021054.1">
    <property type="nucleotide sequence ID" value="NZ_WWCP01000035.1"/>
</dbReference>
<dbReference type="GO" id="GO:0006935">
    <property type="term" value="P:chemotaxis"/>
    <property type="evidence" value="ECO:0007669"/>
    <property type="project" value="InterPro"/>
</dbReference>
<dbReference type="PRINTS" id="PR00260">
    <property type="entry name" value="CHEMTRNSDUCR"/>
</dbReference>
<dbReference type="InterPro" id="IPR004089">
    <property type="entry name" value="MCPsignal_dom"/>
</dbReference>
<reference evidence="8 9" key="1">
    <citation type="submission" date="2019-12" db="EMBL/GenBank/DDBJ databases">
        <title>Novel species isolated from a subtropical stream in China.</title>
        <authorList>
            <person name="Lu H."/>
        </authorList>
    </citation>
    <scope>NUCLEOTIDE SEQUENCE [LARGE SCALE GENOMIC DNA]</scope>
    <source>
        <strain evidence="8 9">FT50W</strain>
    </source>
</reference>
<organism evidence="8 9">
    <name type="scientific">Duganella lactea</name>
    <dbReference type="NCBI Taxonomy" id="2692173"/>
    <lineage>
        <taxon>Bacteria</taxon>
        <taxon>Pseudomonadati</taxon>
        <taxon>Pseudomonadota</taxon>
        <taxon>Betaproteobacteria</taxon>
        <taxon>Burkholderiales</taxon>
        <taxon>Oxalobacteraceae</taxon>
        <taxon>Telluria group</taxon>
        <taxon>Duganella</taxon>
    </lineage>
</organism>
<dbReference type="Gene3D" id="1.10.287.950">
    <property type="entry name" value="Methyl-accepting chemotaxis protein"/>
    <property type="match status" value="1"/>
</dbReference>
<dbReference type="FunFam" id="1.10.287.950:FF:000001">
    <property type="entry name" value="Methyl-accepting chemotaxis sensory transducer"/>
    <property type="match status" value="1"/>
</dbReference>
<accession>A0A6L8MR92</accession>
<keyword evidence="5" id="KW-0812">Transmembrane</keyword>
<dbReference type="PROSITE" id="PS50111">
    <property type="entry name" value="CHEMOTAXIS_TRANSDUC_2"/>
    <property type="match status" value="1"/>
</dbReference>